<comment type="cofactor">
    <cofactor evidence="1">
        <name>FAD</name>
        <dbReference type="ChEBI" id="CHEBI:57692"/>
    </cofactor>
</comment>
<evidence type="ECO:0000313" key="8">
    <source>
        <dbReference type="EMBL" id="OTG66047.1"/>
    </source>
</evidence>
<accession>A0A1Y3CIX0</accession>
<comment type="similarity">
    <text evidence="2">Belongs to the FAD-binding monooxygenase family.</text>
</comment>
<dbReference type="AlphaFoldDB" id="A0A1Y3CIX0"/>
<keyword evidence="7" id="KW-0503">Monooxygenase</keyword>
<keyword evidence="9" id="KW-1185">Reference proteome</keyword>
<evidence type="ECO:0000256" key="6">
    <source>
        <dbReference type="ARBA" id="ARBA00023002"/>
    </source>
</evidence>
<dbReference type="InterPro" id="IPR036188">
    <property type="entry name" value="FAD/NAD-bd_sf"/>
</dbReference>
<evidence type="ECO:0000313" key="9">
    <source>
        <dbReference type="Proteomes" id="UP000242765"/>
    </source>
</evidence>
<evidence type="ECO:0000256" key="4">
    <source>
        <dbReference type="ARBA" id="ARBA00022827"/>
    </source>
</evidence>
<keyword evidence="6" id="KW-0560">Oxidoreductase</keyword>
<dbReference type="PANTHER" id="PTHR43098:SF3">
    <property type="entry name" value="L-ORNITHINE N(5)-MONOOXYGENASE-RELATED"/>
    <property type="match status" value="1"/>
</dbReference>
<dbReference type="RefSeq" id="WP_434057122.1">
    <property type="nucleotide sequence ID" value="NZ_NEGB01000003.1"/>
</dbReference>
<sequence>MNMVIKKNNQQDGFFQNTPEFFKSFNGQLISAKDIKATDFTALKVAIIGANQQTVMHLETITQQAKCVKVFQITPHFVLPHTEKGIHRLVSHPLIIKNRRLFNNRVKSLLAIRYLDSQIQDQWLKRQLMPNSAAEHKVFFKSDRYYSTLQRENCHLITWPIIKVTETSIQTMEGIEHLVDIIITTY</sequence>
<evidence type="ECO:0000256" key="5">
    <source>
        <dbReference type="ARBA" id="ARBA00022857"/>
    </source>
</evidence>
<dbReference type="InterPro" id="IPR050775">
    <property type="entry name" value="FAD-binding_Monooxygenases"/>
</dbReference>
<dbReference type="Proteomes" id="UP000242765">
    <property type="component" value="Unassembled WGS sequence"/>
</dbReference>
<dbReference type="STRING" id="1977882.B9T28_07590"/>
<comment type="caution">
    <text evidence="8">The sequence shown here is derived from an EMBL/GenBank/DDBJ whole genome shotgun (WGS) entry which is preliminary data.</text>
</comment>
<proteinExistence type="inferred from homology"/>
<keyword evidence="5" id="KW-0521">NADP</keyword>
<evidence type="ECO:0000256" key="3">
    <source>
        <dbReference type="ARBA" id="ARBA00022630"/>
    </source>
</evidence>
<reference evidence="8 9" key="1">
    <citation type="submission" date="2017-04" db="EMBL/GenBank/DDBJ databases">
        <title>High diversity of culturable Acinetobacter species in natural soil and water ecosystems.</title>
        <authorList>
            <person name="Nemec A."/>
            <person name="Radolfova-Krizova L."/>
        </authorList>
    </citation>
    <scope>NUCLEOTIDE SEQUENCE [LARGE SCALE GENOMIC DNA]</scope>
    <source>
        <strain evidence="8 9">ANC 4999</strain>
    </source>
</reference>
<organism evidence="8 9">
    <name type="scientific">Acinetobacter silvestris</name>
    <dbReference type="NCBI Taxonomy" id="1977882"/>
    <lineage>
        <taxon>Bacteria</taxon>
        <taxon>Pseudomonadati</taxon>
        <taxon>Pseudomonadota</taxon>
        <taxon>Gammaproteobacteria</taxon>
        <taxon>Moraxellales</taxon>
        <taxon>Moraxellaceae</taxon>
        <taxon>Acinetobacter</taxon>
    </lineage>
</organism>
<name>A0A1Y3CIX0_9GAMM</name>
<evidence type="ECO:0000256" key="1">
    <source>
        <dbReference type="ARBA" id="ARBA00001974"/>
    </source>
</evidence>
<protein>
    <submittedName>
        <fullName evidence="8">Flavoprotein</fullName>
    </submittedName>
</protein>
<keyword evidence="3" id="KW-0285">Flavoprotein</keyword>
<gene>
    <name evidence="8" type="ORF">B9T28_07590</name>
</gene>
<evidence type="ECO:0000256" key="2">
    <source>
        <dbReference type="ARBA" id="ARBA00010139"/>
    </source>
</evidence>
<keyword evidence="4" id="KW-0274">FAD</keyword>
<dbReference type="EMBL" id="NEGB01000003">
    <property type="protein sequence ID" value="OTG66047.1"/>
    <property type="molecule type" value="Genomic_DNA"/>
</dbReference>
<evidence type="ECO:0000256" key="7">
    <source>
        <dbReference type="ARBA" id="ARBA00023033"/>
    </source>
</evidence>
<dbReference type="SUPFAM" id="SSF51905">
    <property type="entry name" value="FAD/NAD(P)-binding domain"/>
    <property type="match status" value="1"/>
</dbReference>
<dbReference type="GO" id="GO:0004497">
    <property type="term" value="F:monooxygenase activity"/>
    <property type="evidence" value="ECO:0007669"/>
    <property type="project" value="UniProtKB-KW"/>
</dbReference>
<dbReference type="PANTHER" id="PTHR43098">
    <property type="entry name" value="L-ORNITHINE N(5)-MONOOXYGENASE-RELATED"/>
    <property type="match status" value="1"/>
</dbReference>